<proteinExistence type="predicted"/>
<feature type="region of interest" description="Disordered" evidence="1">
    <location>
        <begin position="119"/>
        <end position="159"/>
    </location>
</feature>
<evidence type="ECO:0000259" key="2">
    <source>
        <dbReference type="PROSITE" id="PS50943"/>
    </source>
</evidence>
<feature type="region of interest" description="Disordered" evidence="1">
    <location>
        <begin position="1"/>
        <end position="23"/>
    </location>
</feature>
<dbReference type="AlphaFoldDB" id="A0A4R8A1S9"/>
<dbReference type="OrthoDB" id="9794834at2"/>
<dbReference type="Proteomes" id="UP000295447">
    <property type="component" value="Unassembled WGS sequence"/>
</dbReference>
<dbReference type="InterPro" id="IPR001387">
    <property type="entry name" value="Cro/C1-type_HTH"/>
</dbReference>
<protein>
    <submittedName>
        <fullName evidence="3">DNA-binding XRE family transcriptional regulator</fullName>
    </submittedName>
</protein>
<evidence type="ECO:0000256" key="1">
    <source>
        <dbReference type="SAM" id="MobiDB-lite"/>
    </source>
</evidence>
<dbReference type="PROSITE" id="PS50943">
    <property type="entry name" value="HTH_CROC1"/>
    <property type="match status" value="1"/>
</dbReference>
<feature type="domain" description="HTH cro/C1-type" evidence="2">
    <location>
        <begin position="24"/>
        <end position="78"/>
    </location>
</feature>
<name>A0A4R8A1S9_9ACTN</name>
<dbReference type="RefSeq" id="WP_134119355.1">
    <property type="nucleotide sequence ID" value="NZ_SODF01000001.1"/>
</dbReference>
<dbReference type="SUPFAM" id="SSF47413">
    <property type="entry name" value="lambda repressor-like DNA-binding domains"/>
    <property type="match status" value="1"/>
</dbReference>
<gene>
    <name evidence="3" type="ORF">EV650_3022</name>
</gene>
<reference evidence="3 4" key="1">
    <citation type="submission" date="2019-03" db="EMBL/GenBank/DDBJ databases">
        <title>Genomic Encyclopedia of Type Strains, Phase III (KMG-III): the genomes of soil and plant-associated and newly described type strains.</title>
        <authorList>
            <person name="Whitman W."/>
        </authorList>
    </citation>
    <scope>NUCLEOTIDE SEQUENCE [LARGE SCALE GENOMIC DNA]</scope>
    <source>
        <strain evidence="3 4">VKM Ac-2570</strain>
    </source>
</reference>
<dbReference type="SMART" id="SM00530">
    <property type="entry name" value="HTH_XRE"/>
    <property type="match status" value="1"/>
</dbReference>
<dbReference type="Pfam" id="PF01381">
    <property type="entry name" value="HTH_3"/>
    <property type="match status" value="1"/>
</dbReference>
<dbReference type="EMBL" id="SODF01000001">
    <property type="protein sequence ID" value="TDW24156.1"/>
    <property type="molecule type" value="Genomic_DNA"/>
</dbReference>
<evidence type="ECO:0000313" key="3">
    <source>
        <dbReference type="EMBL" id="TDW24156.1"/>
    </source>
</evidence>
<organism evidence="3 4">
    <name type="scientific">Kribbella kalugense</name>
    <dbReference type="NCBI Taxonomy" id="2512221"/>
    <lineage>
        <taxon>Bacteria</taxon>
        <taxon>Bacillati</taxon>
        <taxon>Actinomycetota</taxon>
        <taxon>Actinomycetes</taxon>
        <taxon>Propionibacteriales</taxon>
        <taxon>Kribbellaceae</taxon>
        <taxon>Kribbella</taxon>
    </lineage>
</organism>
<dbReference type="InterPro" id="IPR010982">
    <property type="entry name" value="Lambda_DNA-bd_dom_sf"/>
</dbReference>
<keyword evidence="3" id="KW-0238">DNA-binding</keyword>
<dbReference type="CDD" id="cd00093">
    <property type="entry name" value="HTH_XRE"/>
    <property type="match status" value="1"/>
</dbReference>
<dbReference type="PANTHER" id="PTHR43236">
    <property type="entry name" value="ANTITOXIN HIGA1"/>
    <property type="match status" value="1"/>
</dbReference>
<dbReference type="PANTHER" id="PTHR43236:SF1">
    <property type="entry name" value="BLL7220 PROTEIN"/>
    <property type="match status" value="1"/>
</dbReference>
<feature type="compositionally biased region" description="Basic and acidic residues" evidence="1">
    <location>
        <begin position="139"/>
        <end position="150"/>
    </location>
</feature>
<evidence type="ECO:0000313" key="4">
    <source>
        <dbReference type="Proteomes" id="UP000295447"/>
    </source>
</evidence>
<dbReference type="GO" id="GO:0003677">
    <property type="term" value="F:DNA binding"/>
    <property type="evidence" value="ECO:0007669"/>
    <property type="project" value="UniProtKB-KW"/>
</dbReference>
<accession>A0A4R8A1S9</accession>
<dbReference type="InterPro" id="IPR052345">
    <property type="entry name" value="Rad_response_metalloprotease"/>
</dbReference>
<comment type="caution">
    <text evidence="3">The sequence shown here is derived from an EMBL/GenBank/DDBJ whole genome shotgun (WGS) entry which is preliminary data.</text>
</comment>
<dbReference type="Gene3D" id="1.10.260.40">
    <property type="entry name" value="lambda repressor-like DNA-binding domains"/>
    <property type="match status" value="1"/>
</dbReference>
<sequence>MASDQAGRGRPDSKSEQTAVGHRLRSARETLGLTQEDVASALGLQRTSVIAMEAGRRNVTALELRRLARLYRRDVGWILGEGPESLEETKAENQALFRATSRLSDEDREQVLRFAQFLASSQPAKSARASRGQGPIQREASRRSQTDDPGRPAGPEDEG</sequence>
<keyword evidence="4" id="KW-1185">Reference proteome</keyword>